<dbReference type="InterPro" id="IPR031610">
    <property type="entry name" value="TIC110"/>
</dbReference>
<sequence>MKFTGVSAFLLLATNSEAYTAFVPKKAIGTSSFVSRTSAPSFSISSKARTAASLSMLVETSGGMEELQELTEKADQTNFLGKQIRQSPNLFKLASYASIPVSALLGFGLVPSRRIAAHAAGALVTGIAGAVGKSRLDVLTQSGAKPALAQAIVDAGLEDVTKTQAAVRDVQDSFGLSDEDLEVLCTEIYASYLHGMVKFQPTAKTSEIKELQKLKQALSLQNMAVGEAHATAAAEWYRQTCLFTPTEELEDPKHPDRLAMDKLLFLSERALSEDSPQAFNFEMTRVAKAVGLTLPVAMERVASVVEPFYHRALQSTRSKLGTNAVSSDMLKRARETLGIKEEVAADMHVFTFNQEVRVCLGLPERKMNDDDEEEEEEAMPLDLSSLKFSDEALNRLDSLRDILGLSEMDMDYEIISEASPLYQTTALAAMKDVLTKNKTPEEAWNIMEKRREELLMHEDSTKALISSMVMQALGGPLEETNRFAKVNNEAATYDHLLEALESKSALVAILKKSGWGEEFNTNFDETFCNPWNKQSANGFLSTEERIKLYRIFLGRSVRKAPEGRLTDEIFEQIGEVKGLLGITDQQAEIEARAAFGPQLQKTLNRAMLEITADYTEELVENMKKEIDDLMANYRLSQDYLRESGASFYSKAVEIISSKSPGGVPTKALFKALESLREMFHLEVEETYPAHMEHFGYVYKKAVLEAMGTTGVIRPEVRESLDELKERLSVSEQNTRTLFLEAIKEKMKPKVEWIGSEMERTLLSQQQLSERRGKDMGEDVFQSGKGADGVLGLGAEVNIMSDIMELIDFYKENDIATMEEVGMKTVEKKGEDGELFAEEVPDVKMVYPITALGLGAIDQQMAELLYRQFVVSSFTTQGPNAKRYEENREFFAGILGLTKDKIDEINNTIGSTVYDNLVSNAMKTKGSMDQQDMMVLANIQMKLGLTSEQSEKMLAQTQKKLLSEEINILMDNPSPAGIKAFREKCNSMGMDIQSDVGVSKSRLARMFDSEITPGLKSGDIRAENADNLLEIQESLGIDAEECESMFEALLVRLSKNALGLISGELLRGREENAVDLIKELVRYGAFTGGDLGLEVDEATAYKIVNIYDALDFEGEDEAVVSSNKEILEAVVGLS</sequence>
<dbReference type="PANTHER" id="PTHR34935">
    <property type="entry name" value="PROTEIN TIC110, CHLOROPLASTIC"/>
    <property type="match status" value="1"/>
</dbReference>
<keyword evidence="3" id="KW-1185">Reference proteome</keyword>
<protein>
    <submittedName>
        <fullName evidence="2">Uncharacterized protein</fullName>
    </submittedName>
</protein>
<proteinExistence type="predicted"/>
<name>A0A1Z5J5X5_FISSO</name>
<dbReference type="AlphaFoldDB" id="A0A1Z5J5X5"/>
<dbReference type="Pfam" id="PF16940">
    <property type="entry name" value="Tic110"/>
    <property type="match status" value="1"/>
</dbReference>
<dbReference type="Proteomes" id="UP000198406">
    <property type="component" value="Unassembled WGS sequence"/>
</dbReference>
<reference evidence="2 3" key="1">
    <citation type="journal article" date="2015" name="Plant Cell">
        <title>Oil accumulation by the oleaginous diatom Fistulifera solaris as revealed by the genome and transcriptome.</title>
        <authorList>
            <person name="Tanaka T."/>
            <person name="Maeda Y."/>
            <person name="Veluchamy A."/>
            <person name="Tanaka M."/>
            <person name="Abida H."/>
            <person name="Marechal E."/>
            <person name="Bowler C."/>
            <person name="Muto M."/>
            <person name="Sunaga Y."/>
            <person name="Tanaka M."/>
            <person name="Yoshino T."/>
            <person name="Taniguchi T."/>
            <person name="Fukuda Y."/>
            <person name="Nemoto M."/>
            <person name="Matsumoto M."/>
            <person name="Wong P.S."/>
            <person name="Aburatani S."/>
            <person name="Fujibuchi W."/>
        </authorList>
    </citation>
    <scope>NUCLEOTIDE SEQUENCE [LARGE SCALE GENOMIC DNA]</scope>
    <source>
        <strain evidence="2 3">JPCC DA0580</strain>
    </source>
</reference>
<keyword evidence="1" id="KW-0732">Signal</keyword>
<evidence type="ECO:0000256" key="1">
    <source>
        <dbReference type="SAM" id="SignalP"/>
    </source>
</evidence>
<feature type="signal peptide" evidence="1">
    <location>
        <begin position="1"/>
        <end position="18"/>
    </location>
</feature>
<gene>
    <name evidence="2" type="ORF">FisN_17Lh296</name>
</gene>
<dbReference type="PANTHER" id="PTHR34935:SF3">
    <property type="entry name" value="PROTEIN TIC110, CHLOROPLASTIC"/>
    <property type="match status" value="1"/>
</dbReference>
<evidence type="ECO:0000313" key="3">
    <source>
        <dbReference type="Proteomes" id="UP000198406"/>
    </source>
</evidence>
<comment type="caution">
    <text evidence="2">The sequence shown here is derived from an EMBL/GenBank/DDBJ whole genome shotgun (WGS) entry which is preliminary data.</text>
</comment>
<evidence type="ECO:0000313" key="2">
    <source>
        <dbReference type="EMBL" id="GAX09238.1"/>
    </source>
</evidence>
<dbReference type="InParanoid" id="A0A1Z5J5X5"/>
<feature type="chain" id="PRO_5012509543" evidence="1">
    <location>
        <begin position="19"/>
        <end position="1133"/>
    </location>
</feature>
<accession>A0A1Z5J5X5</accession>
<dbReference type="OrthoDB" id="191196at2759"/>
<organism evidence="2 3">
    <name type="scientific">Fistulifera solaris</name>
    <name type="common">Oleaginous diatom</name>
    <dbReference type="NCBI Taxonomy" id="1519565"/>
    <lineage>
        <taxon>Eukaryota</taxon>
        <taxon>Sar</taxon>
        <taxon>Stramenopiles</taxon>
        <taxon>Ochrophyta</taxon>
        <taxon>Bacillariophyta</taxon>
        <taxon>Bacillariophyceae</taxon>
        <taxon>Bacillariophycidae</taxon>
        <taxon>Naviculales</taxon>
        <taxon>Naviculaceae</taxon>
        <taxon>Fistulifera</taxon>
    </lineage>
</organism>
<dbReference type="EMBL" id="BDSP01000003">
    <property type="protein sequence ID" value="GAX09238.1"/>
    <property type="molecule type" value="Genomic_DNA"/>
</dbReference>